<dbReference type="PATRIC" id="fig|1227491.4.peg.550"/>
<dbReference type="RefSeq" id="WP_006664073.1">
    <property type="nucleotide sequence ID" value="NZ_AOIP01000012.1"/>
</dbReference>
<evidence type="ECO:0000313" key="2">
    <source>
        <dbReference type="Proteomes" id="UP000011591"/>
    </source>
</evidence>
<keyword evidence="2" id="KW-1185">Reference proteome</keyword>
<reference evidence="1 2" key="1">
    <citation type="journal article" date="2014" name="PLoS Genet.">
        <title>Phylogenetically driven sequencing of extremely halophilic archaea reveals strategies for static and dynamic osmo-response.</title>
        <authorList>
            <person name="Becker E.A."/>
            <person name="Seitzer P.M."/>
            <person name="Tritt A."/>
            <person name="Larsen D."/>
            <person name="Krusor M."/>
            <person name="Yao A.I."/>
            <person name="Wu D."/>
            <person name="Madern D."/>
            <person name="Eisen J.A."/>
            <person name="Darling A.E."/>
            <person name="Facciotti M.T."/>
        </authorList>
    </citation>
    <scope>NUCLEOTIDE SEQUENCE [LARGE SCALE GENOMIC DNA]</scope>
    <source>
        <strain evidence="1 2">DSM 13077</strain>
    </source>
</reference>
<dbReference type="Proteomes" id="UP000011591">
    <property type="component" value="Unassembled WGS sequence"/>
</dbReference>
<gene>
    <name evidence="1" type="ORF">C480_02678</name>
</gene>
<dbReference type="EMBL" id="AOIP01000012">
    <property type="protein sequence ID" value="ELZ09019.1"/>
    <property type="molecule type" value="Genomic_DNA"/>
</dbReference>
<organism evidence="1 2">
    <name type="scientific">Natrialba aegyptia DSM 13077</name>
    <dbReference type="NCBI Taxonomy" id="1227491"/>
    <lineage>
        <taxon>Archaea</taxon>
        <taxon>Methanobacteriati</taxon>
        <taxon>Methanobacteriota</taxon>
        <taxon>Stenosarchaea group</taxon>
        <taxon>Halobacteria</taxon>
        <taxon>Halobacteriales</taxon>
        <taxon>Natrialbaceae</taxon>
        <taxon>Natrialba</taxon>
    </lineage>
</organism>
<dbReference type="OrthoDB" id="199855at2157"/>
<evidence type="ECO:0000313" key="1">
    <source>
        <dbReference type="EMBL" id="ELZ09019.1"/>
    </source>
</evidence>
<dbReference type="AlphaFoldDB" id="M0BHC2"/>
<proteinExistence type="predicted"/>
<name>M0BHC2_9EURY</name>
<sequence>MTDDIFGADEDNRDRGIALLNRRTAVLGAAGIASGGLFGYRTFFATDEPAFAFSDLQLTGEGITIATVDGNVASVAIDGSQTEIAFEYINFQESQVGDGVDEFDVTLGLASADLGASEETIFETTIDAGALPSDEIVSSLDGDLGVSSILIDDHSQIELGDFEPADGVGESATTTLEFTLAVAATSYDTVSSEATVQLDVTVTTIDEDDIEIAVGGHIVLGGEAENAPQTTD</sequence>
<protein>
    <submittedName>
        <fullName evidence="1">Uncharacterized protein</fullName>
    </submittedName>
</protein>
<accession>M0BHC2</accession>
<comment type="caution">
    <text evidence="1">The sequence shown here is derived from an EMBL/GenBank/DDBJ whole genome shotgun (WGS) entry which is preliminary data.</text>
</comment>